<feature type="transmembrane region" description="Helical" evidence="14">
    <location>
        <begin position="1335"/>
        <end position="1356"/>
    </location>
</feature>
<keyword evidence="3" id="KW-1003">Cell membrane</keyword>
<evidence type="ECO:0000256" key="6">
    <source>
        <dbReference type="ARBA" id="ARBA00022692"/>
    </source>
</evidence>
<dbReference type="InterPro" id="IPR029044">
    <property type="entry name" value="Nucleotide-diphossugar_trans"/>
</dbReference>
<dbReference type="InterPro" id="IPR013761">
    <property type="entry name" value="SAM/pointed_sf"/>
</dbReference>
<accession>A0AAN8K5Q4</accession>
<keyword evidence="5" id="KW-0808">Transferase</keyword>
<evidence type="ECO:0000256" key="8">
    <source>
        <dbReference type="ARBA" id="ARBA00023054"/>
    </source>
</evidence>
<dbReference type="EC" id="2.4.1.16" evidence="2"/>
<dbReference type="GO" id="GO:0006031">
    <property type="term" value="P:chitin biosynthetic process"/>
    <property type="evidence" value="ECO:0007669"/>
    <property type="project" value="TreeGrafter"/>
</dbReference>
<evidence type="ECO:0000256" key="13">
    <source>
        <dbReference type="SAM" id="MobiDB-lite"/>
    </source>
</evidence>
<feature type="transmembrane region" description="Helical" evidence="14">
    <location>
        <begin position="160"/>
        <end position="182"/>
    </location>
</feature>
<keyword evidence="7 14" id="KW-1133">Transmembrane helix</keyword>
<dbReference type="Gene3D" id="3.90.550.10">
    <property type="entry name" value="Spore Coat Polysaccharide Biosynthesis Protein SpsA, Chain A"/>
    <property type="match status" value="1"/>
</dbReference>
<dbReference type="EMBL" id="JAZGQO010000006">
    <property type="protein sequence ID" value="KAK6184984.1"/>
    <property type="molecule type" value="Genomic_DNA"/>
</dbReference>
<feature type="compositionally biased region" description="Polar residues" evidence="13">
    <location>
        <begin position="254"/>
        <end position="267"/>
    </location>
</feature>
<keyword evidence="9 14" id="KW-0472">Membrane</keyword>
<feature type="compositionally biased region" description="Low complexity" evidence="13">
    <location>
        <begin position="268"/>
        <end position="277"/>
    </location>
</feature>
<evidence type="ECO:0000256" key="9">
    <source>
        <dbReference type="ARBA" id="ARBA00023136"/>
    </source>
</evidence>
<evidence type="ECO:0000256" key="4">
    <source>
        <dbReference type="ARBA" id="ARBA00022676"/>
    </source>
</evidence>
<dbReference type="Proteomes" id="UP001347796">
    <property type="component" value="Unassembled WGS sequence"/>
</dbReference>
<feature type="transmembrane region" description="Helical" evidence="14">
    <location>
        <begin position="45"/>
        <end position="71"/>
    </location>
</feature>
<evidence type="ECO:0000256" key="14">
    <source>
        <dbReference type="SAM" id="Phobius"/>
    </source>
</evidence>
<feature type="transmembrane region" description="Helical" evidence="14">
    <location>
        <begin position="975"/>
        <end position="994"/>
    </location>
</feature>
<sequence>MLASEISSLAPSTKTDPPPELKEKLTVQGKSKIEEALTRKTSKGYLCIVPVIKVFATMVIGLLVLFCIAVSKFSILSLTLNITAIGSNSKDRIENTSRFIALYFIFLCPYVFNLLRALWVGGLRKDMPWPSLRSILLALCSSILECWGLCIFTYKILGQFTLTTNLLLMNTVYVLPFILSYNRNKTRHPRLNKCSHIVLSLCALAGTVCILTVAFDKSTHNNQSRSFFWHVIVAIVTLTIAWSPFVKQELSKTQAQTPKNSKGYTSPNNNGSSLSTNVSSSSGFSSFGSTAGASVTPEEPSGSDTENNHKITDSPTFWKMGIIINSFNVIFITLFSFVFYYVDHSVYSSDLYFTETMYNEFREAWQLPWNDVGHNLVLNLSTSLIGYGLAFMALHVCMQKGAFILPVLLFYLLSPILLMLNDSCKFFFPQADARCYPNDQLPLLIISTVFLFMAIVLYSVQLLSKDIVLQKESKLFWTPTYNGMLLDQCLMLNKRNVEENSEDIVNKTRVYICTTMYRETAEEMKILLESMYRVNLSQMEGSRFFESHIIFDGGIRNRSLTSFALQLIGLLEPTLGISPADGTKVITPYGMKLSWRLPSERGKQSMALSLHLKDNLKVKNKKRWSQVMYMSFVLDFLMGDAVDEECFILTTDADVKFTPDSVEALLDLMLRDKSVGAVCARTHPMGSGPVVWYQIFDYAIGHWFQKAAEHVLGSVLCAPGCFSVYRCTSLKDVLPEYATTVEHADDFLTKDMGEDRWLCTLLVQSGWRIEYCAAAENSTNCPSDFDEFYKQRRRWIASTIANLMLILRKWYLITSFNHRVSILFIIYQGALLLSTLIGPSTIVLLVSGGLAYSWNTDVVTSMVLQLLTSIVFVGICLKATSTVQLQAAKVLTFVYAVIMTAVFVGTLEQIVQDLNNFREPVSDNNTTSTTVSPPQAISVDIPVSVTTIYLGSLIAIFVITALVHLQEFTCLLHGLWYLLCLPSGYVILNLYSICNLTDRSWGTREEKSKSVTGFKEPWYTTLSSILRQICFCCDRNKTQTENIGSEGRTRTTSISSTGRDGQYVDRIPSIIPDEEDVMATTSFQESGDSTLETDENRENTEEALSVESWLPPDLKSKYLHLFKKHGYDNTLFISGMSSKELESMGIKSKSHIHYLSEHIKRLPLFEIEFEVPTNVGLWLEKIGLDMYKENFKRNQIRKPYELQILKTYSRKECIKELSISKDGHIKRLMYAISKLRNPTEAERQANEVKAYIEMTPIHLLKESNVGENMFWKSLIDQCLTPGQEAFSIEVELKDALNNLRSLWLMVLAVTNTLWLILISTMASKIDLVVVGANPIGLAFLVIFGIIFVIQFLSMWVHRFQTLTHFLARAPYKCGSPYRSTWTFKDIDQIADRDTDDIEAITSVKDAERQAKLKQIKRAESIRSNTSSTEKTPLLQSRVA</sequence>
<dbReference type="PROSITE" id="PS50105">
    <property type="entry name" value="SAM_DOMAIN"/>
    <property type="match status" value="1"/>
</dbReference>
<organism evidence="16 17">
    <name type="scientific">Patella caerulea</name>
    <name type="common">Rayed Mediterranean limpet</name>
    <dbReference type="NCBI Taxonomy" id="87958"/>
    <lineage>
        <taxon>Eukaryota</taxon>
        <taxon>Metazoa</taxon>
        <taxon>Spiralia</taxon>
        <taxon>Lophotrochozoa</taxon>
        <taxon>Mollusca</taxon>
        <taxon>Gastropoda</taxon>
        <taxon>Patellogastropoda</taxon>
        <taxon>Patelloidea</taxon>
        <taxon>Patellidae</taxon>
        <taxon>Patella</taxon>
    </lineage>
</organism>
<evidence type="ECO:0000256" key="3">
    <source>
        <dbReference type="ARBA" id="ARBA00022475"/>
    </source>
</evidence>
<dbReference type="PANTHER" id="PTHR22914:SF41">
    <property type="entry name" value="CHITIN SYNTHASE 7"/>
    <property type="match status" value="1"/>
</dbReference>
<reference evidence="16 17" key="1">
    <citation type="submission" date="2024-01" db="EMBL/GenBank/DDBJ databases">
        <title>The genome of the rayed Mediterranean limpet Patella caerulea (Linnaeus, 1758).</title>
        <authorList>
            <person name="Anh-Thu Weber A."/>
            <person name="Halstead-Nussloch G."/>
        </authorList>
    </citation>
    <scope>NUCLEOTIDE SEQUENCE [LARGE SCALE GENOMIC DNA]</scope>
    <source>
        <strain evidence="16">AATW-2023a</strain>
        <tissue evidence="16">Whole specimen</tissue>
    </source>
</reference>
<feature type="transmembrane region" description="Helical" evidence="14">
    <location>
        <begin position="1302"/>
        <end position="1323"/>
    </location>
</feature>
<dbReference type="Pfam" id="PF07647">
    <property type="entry name" value="SAM_2"/>
    <property type="match status" value="1"/>
</dbReference>
<feature type="transmembrane region" description="Helical" evidence="14">
    <location>
        <begin position="441"/>
        <end position="464"/>
    </location>
</feature>
<feature type="transmembrane region" description="Helical" evidence="14">
    <location>
        <begin position="227"/>
        <end position="246"/>
    </location>
</feature>
<feature type="domain" description="SAM" evidence="15">
    <location>
        <begin position="1170"/>
        <end position="1238"/>
    </location>
</feature>
<dbReference type="SUPFAM" id="SSF53448">
    <property type="entry name" value="Nucleotide-diphospho-sugar transferases"/>
    <property type="match status" value="1"/>
</dbReference>
<comment type="similarity">
    <text evidence="11">Belongs to the chitin synthase family. Class IV subfamily.</text>
</comment>
<feature type="transmembrane region" description="Helical" evidence="14">
    <location>
        <begin position="941"/>
        <end position="963"/>
    </location>
</feature>
<feature type="transmembrane region" description="Helical" evidence="14">
    <location>
        <begin position="892"/>
        <end position="911"/>
    </location>
</feature>
<feature type="compositionally biased region" description="Polar residues" evidence="13">
    <location>
        <begin position="1421"/>
        <end position="1439"/>
    </location>
</feature>
<dbReference type="FunFam" id="3.90.550.10:FF:000139">
    <property type="entry name" value="Chitin synthase 8"/>
    <property type="match status" value="1"/>
</dbReference>
<dbReference type="SMART" id="SM00454">
    <property type="entry name" value="SAM"/>
    <property type="match status" value="2"/>
</dbReference>
<dbReference type="Gene3D" id="1.10.150.50">
    <property type="entry name" value="Transcription Factor, Ets-1"/>
    <property type="match status" value="2"/>
</dbReference>
<keyword evidence="8" id="KW-0175">Coiled coil</keyword>
<dbReference type="InterPro" id="IPR001660">
    <property type="entry name" value="SAM"/>
</dbReference>
<dbReference type="InterPro" id="IPR004835">
    <property type="entry name" value="Chitin_synth"/>
</dbReference>
<protein>
    <recommendedName>
        <fullName evidence="2">chitin synthase</fullName>
        <ecNumber evidence="2">2.4.1.16</ecNumber>
    </recommendedName>
</protein>
<feature type="region of interest" description="Disordered" evidence="13">
    <location>
        <begin position="254"/>
        <end position="277"/>
    </location>
</feature>
<name>A0AAN8K5Q4_PATCE</name>
<dbReference type="GO" id="GO:0005886">
    <property type="term" value="C:plasma membrane"/>
    <property type="evidence" value="ECO:0007669"/>
    <property type="project" value="UniProtKB-SubCell"/>
</dbReference>
<feature type="region of interest" description="Disordered" evidence="13">
    <location>
        <begin position="1"/>
        <end position="21"/>
    </location>
</feature>
<comment type="subcellular location">
    <subcellularLocation>
        <location evidence="1">Cell membrane</location>
        <topology evidence="1">Multi-pass membrane protein</topology>
    </subcellularLocation>
</comment>
<feature type="transmembrane region" description="Helical" evidence="14">
    <location>
        <begin position="135"/>
        <end position="154"/>
    </location>
</feature>
<keyword evidence="10" id="KW-0325">Glycoprotein</keyword>
<feature type="transmembrane region" description="Helical" evidence="14">
    <location>
        <begin position="825"/>
        <end position="846"/>
    </location>
</feature>
<dbReference type="GO" id="GO:0004100">
    <property type="term" value="F:chitin synthase activity"/>
    <property type="evidence" value="ECO:0007669"/>
    <property type="project" value="UniProtKB-EC"/>
</dbReference>
<evidence type="ECO:0000256" key="7">
    <source>
        <dbReference type="ARBA" id="ARBA00022989"/>
    </source>
</evidence>
<evidence type="ECO:0000259" key="15">
    <source>
        <dbReference type="PROSITE" id="PS50105"/>
    </source>
</evidence>
<evidence type="ECO:0000256" key="12">
    <source>
        <dbReference type="ARBA" id="ARBA00048014"/>
    </source>
</evidence>
<evidence type="ECO:0000313" key="16">
    <source>
        <dbReference type="EMBL" id="KAK6184984.1"/>
    </source>
</evidence>
<dbReference type="SUPFAM" id="SSF47769">
    <property type="entry name" value="SAM/Pointed domain"/>
    <property type="match status" value="2"/>
</dbReference>
<dbReference type="PANTHER" id="PTHR22914">
    <property type="entry name" value="CHITIN SYNTHASE"/>
    <property type="match status" value="1"/>
</dbReference>
<feature type="transmembrane region" description="Helical" evidence="14">
    <location>
        <begin position="322"/>
        <end position="342"/>
    </location>
</feature>
<dbReference type="Pfam" id="PF03142">
    <property type="entry name" value="Chitin_synth_2"/>
    <property type="match status" value="1"/>
</dbReference>
<feature type="compositionally biased region" description="Polar residues" evidence="13">
    <location>
        <begin position="1"/>
        <end position="15"/>
    </location>
</feature>
<feature type="transmembrane region" description="Helical" evidence="14">
    <location>
        <begin position="858"/>
        <end position="880"/>
    </location>
</feature>
<evidence type="ECO:0000256" key="11">
    <source>
        <dbReference type="ARBA" id="ARBA00046329"/>
    </source>
</evidence>
<dbReference type="Pfam" id="PF00536">
    <property type="entry name" value="SAM_1"/>
    <property type="match status" value="1"/>
</dbReference>
<keyword evidence="4" id="KW-0328">Glycosyltransferase</keyword>
<evidence type="ECO:0000256" key="10">
    <source>
        <dbReference type="ARBA" id="ARBA00023180"/>
    </source>
</evidence>
<keyword evidence="6 14" id="KW-0812">Transmembrane</keyword>
<feature type="transmembrane region" description="Helical" evidence="14">
    <location>
        <begin position="100"/>
        <end position="123"/>
    </location>
</feature>
<evidence type="ECO:0000256" key="2">
    <source>
        <dbReference type="ARBA" id="ARBA00012543"/>
    </source>
</evidence>
<evidence type="ECO:0000313" key="17">
    <source>
        <dbReference type="Proteomes" id="UP001347796"/>
    </source>
</evidence>
<feature type="transmembrane region" description="Helical" evidence="14">
    <location>
        <begin position="376"/>
        <end position="396"/>
    </location>
</feature>
<keyword evidence="17" id="KW-1185">Reference proteome</keyword>
<feature type="transmembrane region" description="Helical" evidence="14">
    <location>
        <begin position="403"/>
        <end position="421"/>
    </location>
</feature>
<comment type="caution">
    <text evidence="16">The sequence shown here is derived from an EMBL/GenBank/DDBJ whole genome shotgun (WGS) entry which is preliminary data.</text>
</comment>
<feature type="region of interest" description="Disordered" evidence="13">
    <location>
        <begin position="289"/>
        <end position="308"/>
    </location>
</feature>
<evidence type="ECO:0000256" key="1">
    <source>
        <dbReference type="ARBA" id="ARBA00004651"/>
    </source>
</evidence>
<evidence type="ECO:0000256" key="5">
    <source>
        <dbReference type="ARBA" id="ARBA00022679"/>
    </source>
</evidence>
<gene>
    <name evidence="16" type="ORF">SNE40_007319</name>
</gene>
<feature type="transmembrane region" description="Helical" evidence="14">
    <location>
        <begin position="194"/>
        <end position="215"/>
    </location>
</feature>
<feature type="region of interest" description="Disordered" evidence="13">
    <location>
        <begin position="1417"/>
        <end position="1439"/>
    </location>
</feature>
<comment type="catalytic activity">
    <reaction evidence="12">
        <text>[(1-&gt;4)-N-acetyl-beta-D-glucosaminyl](n) + UDP-N-acetyl-alpha-D-glucosamine = [(1-&gt;4)-N-acetyl-beta-D-glucosaminyl](n+1) + UDP + H(+)</text>
        <dbReference type="Rhea" id="RHEA:16637"/>
        <dbReference type="Rhea" id="RHEA-COMP:9593"/>
        <dbReference type="Rhea" id="RHEA-COMP:9595"/>
        <dbReference type="ChEBI" id="CHEBI:15378"/>
        <dbReference type="ChEBI" id="CHEBI:17029"/>
        <dbReference type="ChEBI" id="CHEBI:57705"/>
        <dbReference type="ChEBI" id="CHEBI:58223"/>
        <dbReference type="EC" id="2.4.1.16"/>
    </reaction>
</comment>
<proteinExistence type="inferred from homology"/>